<evidence type="ECO:0000313" key="7">
    <source>
        <dbReference type="Proteomes" id="UP001213771"/>
    </source>
</evidence>
<accession>A0A109FYN8</accession>
<dbReference type="EMBL" id="PQWM01000008">
    <property type="protein sequence ID" value="RDZ15403.1"/>
    <property type="molecule type" value="Genomic_DNA"/>
</dbReference>
<gene>
    <name evidence="4" type="ORF">C3744_09465</name>
    <name evidence="3" type="ORF">CN497_27050</name>
    <name evidence="2" type="ORF">PVE99_22225</name>
</gene>
<dbReference type="Proteomes" id="UP001213771">
    <property type="component" value="Unassembled WGS sequence"/>
</dbReference>
<evidence type="ECO:0000313" key="3">
    <source>
        <dbReference type="EMBL" id="PES27160.1"/>
    </source>
</evidence>
<sequence length="110" mass="12084">MKKLCALAAFAFIGYICHYDIKYGTIPTATEAVQVSKAQPAETKAASSSSTYTKIKIKPGDTVLSVIEELTKKSIPVSMNQMITDFKKLNNGTAPEDIQIGKTYKFPIYK</sequence>
<dbReference type="AlphaFoldDB" id="A0A109FYN8"/>
<evidence type="ECO:0000313" key="4">
    <source>
        <dbReference type="EMBL" id="RDZ15403.1"/>
    </source>
</evidence>
<protein>
    <recommendedName>
        <fullName evidence="1">LysM domain-containing protein</fullName>
    </recommendedName>
</protein>
<comment type="caution">
    <text evidence="2">The sequence shown here is derived from an EMBL/GenBank/DDBJ whole genome shotgun (WGS) entry which is preliminary data.</text>
</comment>
<dbReference type="OMA" id="YKVPIYR"/>
<dbReference type="Proteomes" id="UP000256519">
    <property type="component" value="Unassembled WGS sequence"/>
</dbReference>
<feature type="domain" description="LysM" evidence="1">
    <location>
        <begin position="53"/>
        <end position="106"/>
    </location>
</feature>
<proteinExistence type="predicted"/>
<reference evidence="3 5" key="1">
    <citation type="submission" date="2017-09" db="EMBL/GenBank/DDBJ databases">
        <title>Large-scale bioinformatics analysis of Bacillus genomes uncovers conserved roles of natural products in bacterial physiology.</title>
        <authorList>
            <consortium name="Agbiome Team Llc"/>
            <person name="Bleich R.M."/>
            <person name="Kirk G.J."/>
            <person name="Santa Maria K.C."/>
            <person name="Allen S.E."/>
            <person name="Farag S."/>
            <person name="Shank E.A."/>
            <person name="Bowers A."/>
        </authorList>
    </citation>
    <scope>NUCLEOTIDE SEQUENCE [LARGE SCALE GENOMIC DNA]</scope>
    <source>
        <strain evidence="3 5">AFS003013</strain>
    </source>
</reference>
<dbReference type="RefSeq" id="WP_013059203.1">
    <property type="nucleotide sequence ID" value="NZ_CATKPS010000011.1"/>
</dbReference>
<evidence type="ECO:0000313" key="6">
    <source>
        <dbReference type="Proteomes" id="UP000256519"/>
    </source>
</evidence>
<organism evidence="2 7">
    <name type="scientific">Priestia megaterium</name>
    <name type="common">Bacillus megaterium</name>
    <dbReference type="NCBI Taxonomy" id="1404"/>
    <lineage>
        <taxon>Bacteria</taxon>
        <taxon>Bacillati</taxon>
        <taxon>Bacillota</taxon>
        <taxon>Bacilli</taxon>
        <taxon>Bacillales</taxon>
        <taxon>Bacillaceae</taxon>
        <taxon>Priestia</taxon>
    </lineage>
</organism>
<evidence type="ECO:0000313" key="5">
    <source>
        <dbReference type="Proteomes" id="UP000220341"/>
    </source>
</evidence>
<evidence type="ECO:0000259" key="1">
    <source>
        <dbReference type="PROSITE" id="PS51782"/>
    </source>
</evidence>
<reference evidence="4 6" key="2">
    <citation type="journal article" date="2018" name="Appl. Environ. Microbiol.">
        <title>Antimicrobial susceptibility testing and tentative epidemiological cut-off values of five Bacillus species relevant for use as animal feed additives or for plant protection.</title>
        <authorList>
            <person name="Agerso Y."/>
            <person name="Stuer-Lauridsen B."/>
            <person name="Bjerre K."/>
            <person name="Jensen M.G."/>
            <person name="Johansen E."/>
            <person name="Bennedsen M."/>
            <person name="Brockmann E."/>
            <person name="Nielsen B."/>
        </authorList>
    </citation>
    <scope>NUCLEOTIDE SEQUENCE [LARGE SCALE GENOMIC DNA]</scope>
    <source>
        <strain evidence="4 6">CHCC20162</strain>
    </source>
</reference>
<dbReference type="PROSITE" id="PS51782">
    <property type="entry name" value="LYSM"/>
    <property type="match status" value="1"/>
</dbReference>
<dbReference type="EMBL" id="NTYW01000127">
    <property type="protein sequence ID" value="PES27160.1"/>
    <property type="molecule type" value="Genomic_DNA"/>
</dbReference>
<dbReference type="EMBL" id="JARAOX010000209">
    <property type="protein sequence ID" value="MDD9785084.1"/>
    <property type="molecule type" value="Genomic_DNA"/>
</dbReference>
<name>A0A109FYN8_PRIMG</name>
<dbReference type="InterPro" id="IPR018392">
    <property type="entry name" value="LysM"/>
</dbReference>
<evidence type="ECO:0000313" key="2">
    <source>
        <dbReference type="EMBL" id="MDD9785084.1"/>
    </source>
</evidence>
<dbReference type="Proteomes" id="UP000220341">
    <property type="component" value="Unassembled WGS sequence"/>
</dbReference>
<reference evidence="2 7" key="3">
    <citation type="submission" date="2023-02" db="EMBL/GenBank/DDBJ databases">
        <authorList>
            <person name="Olszewska D."/>
        </authorList>
    </citation>
    <scope>NUCLEOTIDE SEQUENCE [LARGE SCALE GENOMIC DNA]</scope>
    <source>
        <strain evidence="2 7">FDU301</strain>
    </source>
</reference>